<dbReference type="EMBL" id="BQNB010020030">
    <property type="protein sequence ID" value="GJT91565.1"/>
    <property type="molecule type" value="Genomic_DNA"/>
</dbReference>
<evidence type="ECO:0000313" key="1">
    <source>
        <dbReference type="EMBL" id="GJT91565.1"/>
    </source>
</evidence>
<keyword evidence="2" id="KW-1185">Reference proteome</keyword>
<sequence>MSRIIVVYRECFVSRQDESRRDYCCSTMRIPFVYILVKSSQCRERFMNYLEEQTDEEAMINLYSELSRIVALESSIRDVQSYDDVVIGSMTSEVYYVEEMFFYSMIMMMCGKLKVKMGEIGVFVGYSKESAAYRVYNKRNELEALKDVLGSAMPRRRLINLAR</sequence>
<proteinExistence type="predicted"/>
<organism evidence="1 2">
    <name type="scientific">Tanacetum coccineum</name>
    <dbReference type="NCBI Taxonomy" id="301880"/>
    <lineage>
        <taxon>Eukaryota</taxon>
        <taxon>Viridiplantae</taxon>
        <taxon>Streptophyta</taxon>
        <taxon>Embryophyta</taxon>
        <taxon>Tracheophyta</taxon>
        <taxon>Spermatophyta</taxon>
        <taxon>Magnoliopsida</taxon>
        <taxon>eudicotyledons</taxon>
        <taxon>Gunneridae</taxon>
        <taxon>Pentapetalae</taxon>
        <taxon>asterids</taxon>
        <taxon>campanulids</taxon>
        <taxon>Asterales</taxon>
        <taxon>Asteraceae</taxon>
        <taxon>Asteroideae</taxon>
        <taxon>Anthemideae</taxon>
        <taxon>Anthemidinae</taxon>
        <taxon>Tanacetum</taxon>
    </lineage>
</organism>
<gene>
    <name evidence="1" type="ORF">Tco_1080410</name>
</gene>
<dbReference type="Proteomes" id="UP001151760">
    <property type="component" value="Unassembled WGS sequence"/>
</dbReference>
<protein>
    <submittedName>
        <fullName evidence="1">Uncharacterized protein</fullName>
    </submittedName>
</protein>
<comment type="caution">
    <text evidence="1">The sequence shown here is derived from an EMBL/GenBank/DDBJ whole genome shotgun (WGS) entry which is preliminary data.</text>
</comment>
<accession>A0ABQ5HV49</accession>
<name>A0ABQ5HV49_9ASTR</name>
<reference evidence="1" key="2">
    <citation type="submission" date="2022-01" db="EMBL/GenBank/DDBJ databases">
        <authorList>
            <person name="Yamashiro T."/>
            <person name="Shiraishi A."/>
            <person name="Satake H."/>
            <person name="Nakayama K."/>
        </authorList>
    </citation>
    <scope>NUCLEOTIDE SEQUENCE</scope>
</reference>
<evidence type="ECO:0000313" key="2">
    <source>
        <dbReference type="Proteomes" id="UP001151760"/>
    </source>
</evidence>
<reference evidence="1" key="1">
    <citation type="journal article" date="2022" name="Int. J. Mol. Sci.">
        <title>Draft Genome of Tanacetum Coccineum: Genomic Comparison of Closely Related Tanacetum-Family Plants.</title>
        <authorList>
            <person name="Yamashiro T."/>
            <person name="Shiraishi A."/>
            <person name="Nakayama K."/>
            <person name="Satake H."/>
        </authorList>
    </citation>
    <scope>NUCLEOTIDE SEQUENCE</scope>
</reference>